<sequence length="144" mass="16447">MGKPSTHSLTAISKVLHHMICSILLPRGGHQDEVSYHEAFLMDSIMTGKRIHLGYLMLMHMISCCESTTYVLPYGHFFTRVFKDVGVDLSKEIDFEAPSSYDTYDDLSMRQMKFEKAPDGSWVRQVKRPPVLARGQKEAHARVE</sequence>
<dbReference type="InterPro" id="IPR046796">
    <property type="entry name" value="Transposase_32_dom"/>
</dbReference>
<proteinExistence type="predicted"/>
<dbReference type="Proteomes" id="UP001227230">
    <property type="component" value="Chromosome 11"/>
</dbReference>
<evidence type="ECO:0000313" key="2">
    <source>
        <dbReference type="EMBL" id="WJZ97633.1"/>
    </source>
</evidence>
<evidence type="ECO:0000313" key="3">
    <source>
        <dbReference type="Proteomes" id="UP001227230"/>
    </source>
</evidence>
<reference evidence="2 3" key="1">
    <citation type="journal article" date="2023" name="Hortic Res">
        <title>The complete reference genome for grapevine (Vitis vinifera L.) genetics and breeding.</title>
        <authorList>
            <person name="Shi X."/>
            <person name="Cao S."/>
            <person name="Wang X."/>
            <person name="Huang S."/>
            <person name="Wang Y."/>
            <person name="Liu Z."/>
            <person name="Liu W."/>
            <person name="Leng X."/>
            <person name="Peng Y."/>
            <person name="Wang N."/>
            <person name="Wang Y."/>
            <person name="Ma Z."/>
            <person name="Xu X."/>
            <person name="Zhang F."/>
            <person name="Xue H."/>
            <person name="Zhong H."/>
            <person name="Wang Y."/>
            <person name="Zhang K."/>
            <person name="Velt A."/>
            <person name="Avia K."/>
            <person name="Holtgrawe D."/>
            <person name="Grimplet J."/>
            <person name="Matus J.T."/>
            <person name="Ware D."/>
            <person name="Wu X."/>
            <person name="Wang H."/>
            <person name="Liu C."/>
            <person name="Fang Y."/>
            <person name="Rustenholz C."/>
            <person name="Cheng Z."/>
            <person name="Xiao H."/>
            <person name="Zhou Y."/>
        </authorList>
    </citation>
    <scope>NUCLEOTIDE SEQUENCE [LARGE SCALE GENOMIC DNA]</scope>
    <source>
        <strain evidence="3">cv. Pinot noir / PN40024</strain>
        <tissue evidence="2">Leaf</tissue>
    </source>
</reference>
<evidence type="ECO:0000259" key="1">
    <source>
        <dbReference type="Pfam" id="PF20167"/>
    </source>
</evidence>
<keyword evidence="3" id="KW-1185">Reference proteome</keyword>
<protein>
    <recommendedName>
        <fullName evidence="1">Putative plant transposon protein domain-containing protein</fullName>
    </recommendedName>
</protein>
<dbReference type="Pfam" id="PF20167">
    <property type="entry name" value="Transposase_32"/>
    <property type="match status" value="1"/>
</dbReference>
<organism evidence="2 3">
    <name type="scientific">Vitis vinifera</name>
    <name type="common">Grape</name>
    <dbReference type="NCBI Taxonomy" id="29760"/>
    <lineage>
        <taxon>Eukaryota</taxon>
        <taxon>Viridiplantae</taxon>
        <taxon>Streptophyta</taxon>
        <taxon>Embryophyta</taxon>
        <taxon>Tracheophyta</taxon>
        <taxon>Spermatophyta</taxon>
        <taxon>Magnoliopsida</taxon>
        <taxon>eudicotyledons</taxon>
        <taxon>Gunneridae</taxon>
        <taxon>Pentapetalae</taxon>
        <taxon>rosids</taxon>
        <taxon>Vitales</taxon>
        <taxon>Vitaceae</taxon>
        <taxon>Viteae</taxon>
        <taxon>Vitis</taxon>
    </lineage>
</organism>
<gene>
    <name evidence="2" type="ORF">VitviT2T_016223</name>
</gene>
<accession>A0ABY9CQ18</accession>
<dbReference type="EMBL" id="CP126658">
    <property type="protein sequence ID" value="WJZ97633.1"/>
    <property type="molecule type" value="Genomic_DNA"/>
</dbReference>
<name>A0ABY9CQ18_VITVI</name>
<feature type="domain" description="Putative plant transposon protein" evidence="1">
    <location>
        <begin position="6"/>
        <end position="88"/>
    </location>
</feature>